<dbReference type="EMBL" id="BAHD01000040">
    <property type="protein sequence ID" value="GAB96528.1"/>
    <property type="molecule type" value="Genomic_DNA"/>
</dbReference>
<gene>
    <name evidence="2" type="ORF">KILIM_040_00370</name>
</gene>
<feature type="compositionally biased region" description="Polar residues" evidence="1">
    <location>
        <begin position="19"/>
        <end position="30"/>
    </location>
</feature>
<dbReference type="Proteomes" id="UP000008366">
    <property type="component" value="Unassembled WGS sequence"/>
</dbReference>
<evidence type="ECO:0000313" key="3">
    <source>
        <dbReference type="Proteomes" id="UP000008366"/>
    </source>
</evidence>
<proteinExistence type="predicted"/>
<evidence type="ECO:0000256" key="1">
    <source>
        <dbReference type="SAM" id="MobiDB-lite"/>
    </source>
</evidence>
<sequence length="110" mass="11710">MTAPAASIAARPTCRRTAELTTPNAANPSMSPHAKAAPSRAPVTAATSESTRASLWHNSRIWFGVAPTARRRATCLARRRTAVMSAPPMIATAMKATIHTSIRRTCAEAR</sequence>
<comment type="caution">
    <text evidence="2">The sequence shown here is derived from an EMBL/GenBank/DDBJ whole genome shotgun (WGS) entry which is preliminary data.</text>
</comment>
<feature type="region of interest" description="Disordered" evidence="1">
    <location>
        <begin position="1"/>
        <end position="50"/>
    </location>
</feature>
<protein>
    <submittedName>
        <fullName evidence="2">Uncharacterized protein</fullName>
    </submittedName>
</protein>
<accession>K6VJX3</accession>
<reference evidence="2 3" key="1">
    <citation type="submission" date="2012-08" db="EMBL/GenBank/DDBJ databases">
        <title>Whole genome shotgun sequence of Kineosphaera limosa NBRC 100340.</title>
        <authorList>
            <person name="Yoshida I."/>
            <person name="Isaki S."/>
            <person name="Hosoyama A."/>
            <person name="Tsuchikane K."/>
            <person name="Katsumata H."/>
            <person name="Ando Y."/>
            <person name="Ohji S."/>
            <person name="Hamada M."/>
            <person name="Tamura T."/>
            <person name="Yamazoe A."/>
            <person name="Yamazaki S."/>
            <person name="Fujita N."/>
        </authorList>
    </citation>
    <scope>NUCLEOTIDE SEQUENCE [LARGE SCALE GENOMIC DNA]</scope>
    <source>
        <strain evidence="2 3">NBRC 100340</strain>
    </source>
</reference>
<dbReference type="STRING" id="1184609.KILIM_040_00370"/>
<evidence type="ECO:0000313" key="2">
    <source>
        <dbReference type="EMBL" id="GAB96528.1"/>
    </source>
</evidence>
<keyword evidence="3" id="KW-1185">Reference proteome</keyword>
<organism evidence="2 3">
    <name type="scientific">Kineosphaera limosa NBRC 100340</name>
    <dbReference type="NCBI Taxonomy" id="1184609"/>
    <lineage>
        <taxon>Bacteria</taxon>
        <taxon>Bacillati</taxon>
        <taxon>Actinomycetota</taxon>
        <taxon>Actinomycetes</taxon>
        <taxon>Micrococcales</taxon>
        <taxon>Dermatophilaceae</taxon>
        <taxon>Kineosphaera</taxon>
    </lineage>
</organism>
<dbReference type="AlphaFoldDB" id="K6VJX3"/>
<name>K6VJX3_9MICO</name>